<keyword evidence="2" id="KW-1185">Reference proteome</keyword>
<organism evidence="1 2">
    <name type="scientific">Aristolochia fimbriata</name>
    <name type="common">White veined hardy Dutchman's pipe vine</name>
    <dbReference type="NCBI Taxonomy" id="158543"/>
    <lineage>
        <taxon>Eukaryota</taxon>
        <taxon>Viridiplantae</taxon>
        <taxon>Streptophyta</taxon>
        <taxon>Embryophyta</taxon>
        <taxon>Tracheophyta</taxon>
        <taxon>Spermatophyta</taxon>
        <taxon>Magnoliopsida</taxon>
        <taxon>Magnoliidae</taxon>
        <taxon>Piperales</taxon>
        <taxon>Aristolochiaceae</taxon>
        <taxon>Aristolochia</taxon>
    </lineage>
</organism>
<protein>
    <submittedName>
        <fullName evidence="1">Uncharacterized protein</fullName>
    </submittedName>
</protein>
<comment type="caution">
    <text evidence="1">The sequence shown here is derived from an EMBL/GenBank/DDBJ whole genome shotgun (WGS) entry which is preliminary data.</text>
</comment>
<dbReference type="Proteomes" id="UP000825729">
    <property type="component" value="Unassembled WGS sequence"/>
</dbReference>
<dbReference type="AlphaFoldDB" id="A0AAV7E5P1"/>
<accession>A0AAV7E5P1</accession>
<proteinExistence type="predicted"/>
<evidence type="ECO:0000313" key="1">
    <source>
        <dbReference type="EMBL" id="KAG9443924.1"/>
    </source>
</evidence>
<dbReference type="EMBL" id="JAINDJ010000006">
    <property type="protein sequence ID" value="KAG9443924.1"/>
    <property type="molecule type" value="Genomic_DNA"/>
</dbReference>
<evidence type="ECO:0000313" key="2">
    <source>
        <dbReference type="Proteomes" id="UP000825729"/>
    </source>
</evidence>
<reference evidence="1 2" key="1">
    <citation type="submission" date="2021-07" db="EMBL/GenBank/DDBJ databases">
        <title>The Aristolochia fimbriata genome: insights into angiosperm evolution, floral development and chemical biosynthesis.</title>
        <authorList>
            <person name="Jiao Y."/>
        </authorList>
    </citation>
    <scope>NUCLEOTIDE SEQUENCE [LARGE SCALE GENOMIC DNA]</scope>
    <source>
        <strain evidence="1">IBCAS-2021</strain>
        <tissue evidence="1">Leaf</tissue>
    </source>
</reference>
<sequence>MESDLVQLMIRSKSTREDQRYCNVSPDAGIRGLKFGGDLTPDSFTNGRSCTGELRQRWTGYLARELMLI</sequence>
<name>A0AAV7E5P1_ARIFI</name>
<gene>
    <name evidence="1" type="ORF">H6P81_015264</name>
</gene>